<evidence type="ECO:0000256" key="2">
    <source>
        <dbReference type="ARBA" id="ARBA00008446"/>
    </source>
</evidence>
<dbReference type="GO" id="GO:0045926">
    <property type="term" value="P:negative regulation of growth"/>
    <property type="evidence" value="ECO:0007669"/>
    <property type="project" value="UniProtKB-ARBA"/>
</dbReference>
<dbReference type="RefSeq" id="XP_022663748.1">
    <property type="nucleotide sequence ID" value="XM_022808013.1"/>
</dbReference>
<dbReference type="PROSITE" id="PS50071">
    <property type="entry name" value="HOMEOBOX_2"/>
    <property type="match status" value="1"/>
</dbReference>
<dbReference type="CDD" id="cd00086">
    <property type="entry name" value="homeodomain"/>
    <property type="match status" value="1"/>
</dbReference>
<feature type="region of interest" description="Disordered" evidence="7">
    <location>
        <begin position="1"/>
        <end position="59"/>
    </location>
</feature>
<name>A0A7M7KA18_VARDE</name>
<evidence type="ECO:0000256" key="7">
    <source>
        <dbReference type="SAM" id="MobiDB-lite"/>
    </source>
</evidence>
<dbReference type="InterPro" id="IPR017970">
    <property type="entry name" value="Homeobox_CS"/>
</dbReference>
<comment type="similarity">
    <text evidence="2">Belongs to the TALE/IRO homeobox family.</text>
</comment>
<dbReference type="PANTHER" id="PTHR11211:SF40">
    <property type="entry name" value="MIRROR, ISOFORM C"/>
    <property type="match status" value="1"/>
</dbReference>
<dbReference type="GO" id="GO:0048468">
    <property type="term" value="P:cell development"/>
    <property type="evidence" value="ECO:0007669"/>
    <property type="project" value="TreeGrafter"/>
</dbReference>
<dbReference type="EnsemblMetazoa" id="XM_022808013">
    <property type="protein sequence ID" value="XP_022663748"/>
    <property type="gene ID" value="LOC111251442"/>
</dbReference>
<dbReference type="PANTHER" id="PTHR11211">
    <property type="entry name" value="IROQUOIS-CLASS HOMEODOMAIN PROTEIN IRX"/>
    <property type="match status" value="1"/>
</dbReference>
<evidence type="ECO:0000259" key="8">
    <source>
        <dbReference type="PROSITE" id="PS50071"/>
    </source>
</evidence>
<evidence type="ECO:0000313" key="9">
    <source>
        <dbReference type="EnsemblMetazoa" id="XP_022663748"/>
    </source>
</evidence>
<feature type="compositionally biased region" description="Acidic residues" evidence="7">
    <location>
        <begin position="326"/>
        <end position="336"/>
    </location>
</feature>
<feature type="region of interest" description="Disordered" evidence="7">
    <location>
        <begin position="316"/>
        <end position="384"/>
    </location>
</feature>
<dbReference type="InterPro" id="IPR008422">
    <property type="entry name" value="KN_HD"/>
</dbReference>
<dbReference type="SMART" id="SM00389">
    <property type="entry name" value="HOX"/>
    <property type="match status" value="1"/>
</dbReference>
<sequence length="626" mass="66776">MPALSPLLTPTKMEPHSALDSPPNLHHSLAPALGAPVVGSNGAGSPLSPSSLGPHGPASVGVSHLPGHLPGCTALTHPATGQPICTCFLRRLSSAAGLNMGGLPGCPSSPPSAPSSASSRNSPGSHPAPSLLSHNLAGHQQQASGQQGSHSKTHGAQMLLDPHHFVLLQQQVSSTALTRSASGTRPKTDMADGLEAWRNLSQSSGSAAAASYAHLGARTAAQSFPPGFDPTTAGALAGYSFPGLGALGGMDLNGARRKNATRETTSTLKAWLNEHRKNPYPTKGEKIMLAIITRMTLTQVSTWFANARRRLKKENKMTWSPRNRGEEDDDDDDDIMESNSSMKDDNPHQHQQYHHLGNRSSEGENDDAHDPSTARRHRTDAAANNQNRARLMAAEEMAKRSEQLAQLMASSGLPPPPHPASLLSMGAIAASMGANMSATGGPMNAHMAHVHSLLQLRATQQHREEQLQRQQQQNNRDEKSDEEVDVEDRDETEGREQAPNAGKVLSSSPSPVQSLGVRPKIWSLVDTATEAAEGSPCASPSSSPRHPPLTPDQLLAASRLYGQHAQTVHEQWCQAFAQTALQQQDQPQQQEQQNPQQPLQKTRQRTPSPEAASVIATIAICNKLIR</sequence>
<dbReference type="Pfam" id="PF05920">
    <property type="entry name" value="Homeobox_KN"/>
    <property type="match status" value="1"/>
</dbReference>
<organism evidence="9 10">
    <name type="scientific">Varroa destructor</name>
    <name type="common">Honeybee mite</name>
    <dbReference type="NCBI Taxonomy" id="109461"/>
    <lineage>
        <taxon>Eukaryota</taxon>
        <taxon>Metazoa</taxon>
        <taxon>Ecdysozoa</taxon>
        <taxon>Arthropoda</taxon>
        <taxon>Chelicerata</taxon>
        <taxon>Arachnida</taxon>
        <taxon>Acari</taxon>
        <taxon>Parasitiformes</taxon>
        <taxon>Mesostigmata</taxon>
        <taxon>Gamasina</taxon>
        <taxon>Dermanyssoidea</taxon>
        <taxon>Varroidae</taxon>
        <taxon>Varroa</taxon>
    </lineage>
</organism>
<feature type="compositionally biased region" description="Acidic residues" evidence="7">
    <location>
        <begin position="480"/>
        <end position="493"/>
    </location>
</feature>
<dbReference type="GO" id="GO:0042693">
    <property type="term" value="P:muscle cell fate commitment"/>
    <property type="evidence" value="ECO:0007669"/>
    <property type="project" value="UniProtKB-ARBA"/>
</dbReference>
<comment type="subcellular location">
    <subcellularLocation>
        <location evidence="1 6">Nucleus</location>
    </subcellularLocation>
</comment>
<dbReference type="GO" id="GO:0005634">
    <property type="term" value="C:nucleus"/>
    <property type="evidence" value="ECO:0007669"/>
    <property type="project" value="UniProtKB-SubCell"/>
</dbReference>
<keyword evidence="10" id="KW-1185">Reference proteome</keyword>
<feature type="DNA-binding region" description="Homeobox" evidence="6">
    <location>
        <begin position="253"/>
        <end position="315"/>
    </location>
</feature>
<evidence type="ECO:0000256" key="6">
    <source>
        <dbReference type="PROSITE-ProRule" id="PRU00108"/>
    </source>
</evidence>
<feature type="compositionally biased region" description="Low complexity" evidence="7">
    <location>
        <begin position="137"/>
        <end position="150"/>
    </location>
</feature>
<dbReference type="Gene3D" id="1.10.10.60">
    <property type="entry name" value="Homeodomain-like"/>
    <property type="match status" value="1"/>
</dbReference>
<dbReference type="FunFam" id="1.10.10.60:FF:000003">
    <property type="entry name" value="Iroquois-class homeobox protein IRX"/>
    <property type="match status" value="1"/>
</dbReference>
<feature type="domain" description="Homeobox" evidence="8">
    <location>
        <begin position="251"/>
        <end position="314"/>
    </location>
</feature>
<protein>
    <recommendedName>
        <fullName evidence="8">Homeobox domain-containing protein</fullName>
    </recommendedName>
</protein>
<dbReference type="AlphaFoldDB" id="A0A7M7KA18"/>
<dbReference type="Proteomes" id="UP000594260">
    <property type="component" value="Unplaced"/>
</dbReference>
<dbReference type="GO" id="GO:0045317">
    <property type="term" value="P:equator specification"/>
    <property type="evidence" value="ECO:0007669"/>
    <property type="project" value="UniProtKB-ARBA"/>
</dbReference>
<evidence type="ECO:0000313" key="10">
    <source>
        <dbReference type="Proteomes" id="UP000594260"/>
    </source>
</evidence>
<dbReference type="InterPro" id="IPR009057">
    <property type="entry name" value="Homeodomain-like_sf"/>
</dbReference>
<dbReference type="GO" id="GO:0030182">
    <property type="term" value="P:neuron differentiation"/>
    <property type="evidence" value="ECO:0007669"/>
    <property type="project" value="TreeGrafter"/>
</dbReference>
<feature type="compositionally biased region" description="Low complexity" evidence="7">
    <location>
        <begin position="504"/>
        <end position="515"/>
    </location>
</feature>
<feature type="region of interest" description="Disordered" evidence="7">
    <location>
        <begin position="460"/>
        <end position="515"/>
    </location>
</feature>
<feature type="compositionally biased region" description="Low complexity" evidence="7">
    <location>
        <begin position="39"/>
        <end position="59"/>
    </location>
</feature>
<feature type="compositionally biased region" description="Low complexity" evidence="7">
    <location>
        <begin position="114"/>
        <end position="127"/>
    </location>
</feature>
<feature type="region of interest" description="Disordered" evidence="7">
    <location>
        <begin position="532"/>
        <end position="552"/>
    </location>
</feature>
<dbReference type="InParanoid" id="A0A7M7KA18"/>
<dbReference type="EnsemblMetazoa" id="XM_022808014">
    <property type="protein sequence ID" value="XP_022663749"/>
    <property type="gene ID" value="LOC111251442"/>
</dbReference>
<keyword evidence="3 6" id="KW-0238">DNA-binding</keyword>
<evidence type="ECO:0000256" key="1">
    <source>
        <dbReference type="ARBA" id="ARBA00004123"/>
    </source>
</evidence>
<dbReference type="SUPFAM" id="SSF46689">
    <property type="entry name" value="Homeodomain-like"/>
    <property type="match status" value="1"/>
</dbReference>
<dbReference type="InterPro" id="IPR001356">
    <property type="entry name" value="HD"/>
</dbReference>
<dbReference type="GO" id="GO:0000978">
    <property type="term" value="F:RNA polymerase II cis-regulatory region sequence-specific DNA binding"/>
    <property type="evidence" value="ECO:0007669"/>
    <property type="project" value="TreeGrafter"/>
</dbReference>
<evidence type="ECO:0000256" key="3">
    <source>
        <dbReference type="ARBA" id="ARBA00023125"/>
    </source>
</evidence>
<dbReference type="PROSITE" id="PS00027">
    <property type="entry name" value="HOMEOBOX_1"/>
    <property type="match status" value="1"/>
</dbReference>
<dbReference type="GeneID" id="111251442"/>
<proteinExistence type="inferred from homology"/>
<keyword evidence="4 6" id="KW-0371">Homeobox</keyword>
<dbReference type="GO" id="GO:0000981">
    <property type="term" value="F:DNA-binding transcription factor activity, RNA polymerase II-specific"/>
    <property type="evidence" value="ECO:0007669"/>
    <property type="project" value="InterPro"/>
</dbReference>
<dbReference type="EnsemblMetazoa" id="XM_022808015">
    <property type="protein sequence ID" value="XP_022663750"/>
    <property type="gene ID" value="LOC111251442"/>
</dbReference>
<feature type="region of interest" description="Disordered" evidence="7">
    <location>
        <begin position="106"/>
        <end position="154"/>
    </location>
</feature>
<keyword evidence="5 6" id="KW-0539">Nucleus</keyword>
<dbReference type="RefSeq" id="XP_022663749.1">
    <property type="nucleotide sequence ID" value="XM_022808014.1"/>
</dbReference>
<accession>A0A7M7KA18</accession>
<feature type="compositionally biased region" description="Low complexity" evidence="7">
    <location>
        <begin position="581"/>
        <end position="600"/>
    </location>
</feature>
<evidence type="ECO:0000256" key="5">
    <source>
        <dbReference type="ARBA" id="ARBA00023242"/>
    </source>
</evidence>
<evidence type="ECO:0000256" key="4">
    <source>
        <dbReference type="ARBA" id="ARBA00023155"/>
    </source>
</evidence>
<reference evidence="9" key="1">
    <citation type="submission" date="2021-01" db="UniProtKB">
        <authorList>
            <consortium name="EnsemblMetazoa"/>
        </authorList>
    </citation>
    <scope>IDENTIFICATION</scope>
</reference>
<dbReference type="RefSeq" id="XP_022663750.1">
    <property type="nucleotide sequence ID" value="XM_022808015.1"/>
</dbReference>
<feature type="region of interest" description="Disordered" evidence="7">
    <location>
        <begin position="581"/>
        <end position="611"/>
    </location>
</feature>